<protein>
    <submittedName>
        <fullName evidence="1">Uncharacterized protein</fullName>
    </submittedName>
</protein>
<reference evidence="1 2" key="1">
    <citation type="submission" date="2017-02" db="EMBL/GenBank/DDBJ databases">
        <title>Complete genome sequence of Lactobacillus helveticus.</title>
        <authorList>
            <person name="Kim J.F."/>
            <person name="Chung Y."/>
            <person name="Kwak M."/>
        </authorList>
    </citation>
    <scope>NUCLEOTIDE SEQUENCE [LARGE SCALE GENOMIC DNA]</scope>
    <source>
        <strain evidence="1 2">LH5</strain>
    </source>
</reference>
<dbReference type="Proteomes" id="UP000267945">
    <property type="component" value="Chromosome"/>
</dbReference>
<name>A0A3S8SBS1_LACHE</name>
<sequence>MTAQLVAIGIIILGLVFLTRERKPVPERVRKHR</sequence>
<gene>
    <name evidence="1" type="ORF">LH5_00794</name>
</gene>
<dbReference type="AlphaFoldDB" id="A0A3S8SBS1"/>
<organism evidence="1 2">
    <name type="scientific">Lactobacillus helveticus</name>
    <name type="common">Lactobacillus suntoryeus</name>
    <dbReference type="NCBI Taxonomy" id="1587"/>
    <lineage>
        <taxon>Bacteria</taxon>
        <taxon>Bacillati</taxon>
        <taxon>Bacillota</taxon>
        <taxon>Bacilli</taxon>
        <taxon>Lactobacillales</taxon>
        <taxon>Lactobacillaceae</taxon>
        <taxon>Lactobacillus</taxon>
    </lineage>
</organism>
<dbReference type="EMBL" id="CP019581">
    <property type="protein sequence ID" value="AZK91051.1"/>
    <property type="molecule type" value="Genomic_DNA"/>
</dbReference>
<accession>A0A3S8SBS1</accession>
<proteinExistence type="predicted"/>
<evidence type="ECO:0000313" key="2">
    <source>
        <dbReference type="Proteomes" id="UP000267945"/>
    </source>
</evidence>
<evidence type="ECO:0000313" key="1">
    <source>
        <dbReference type="EMBL" id="AZK91051.1"/>
    </source>
</evidence>